<dbReference type="EMBL" id="MG570047">
    <property type="protein sequence ID" value="AVY52164.1"/>
    <property type="molecule type" value="Genomic_DNA"/>
</dbReference>
<keyword evidence="2" id="KW-0496">Mitochondrion</keyword>
<keyword evidence="1" id="KW-0812">Transmembrane</keyword>
<reference evidence="2" key="1">
    <citation type="submission" date="2017-11" db="EMBL/GenBank/DDBJ databases">
        <title>Complete mitochondrial genome of Trichobilharzia szidati.</title>
        <authorList>
            <person name="Hu Y."/>
            <person name="Zhu Y."/>
            <person name="Lan D."/>
            <person name="Pang H."/>
            <person name="Hu X."/>
        </authorList>
    </citation>
    <scope>NUCLEOTIDE SEQUENCE</scope>
</reference>
<geneLocation type="mitochondrion" evidence="2"/>
<evidence type="ECO:0000313" key="2">
    <source>
        <dbReference type="EMBL" id="AVY52164.1"/>
    </source>
</evidence>
<organism evidence="2">
    <name type="scientific">Trichobilharzia szidati</name>
    <dbReference type="NCBI Taxonomy" id="157070"/>
    <lineage>
        <taxon>Eukaryota</taxon>
        <taxon>Metazoa</taxon>
        <taxon>Spiralia</taxon>
        <taxon>Lophotrochozoa</taxon>
        <taxon>Platyhelminthes</taxon>
        <taxon>Trematoda</taxon>
        <taxon>Digenea</taxon>
        <taxon>Strigeidida</taxon>
        <taxon>Schistosomatoidea</taxon>
        <taxon>Schistosomatidae</taxon>
        <taxon>Trichobilharzia</taxon>
    </lineage>
</organism>
<proteinExistence type="predicted"/>
<feature type="transmembrane region" description="Helical" evidence="1">
    <location>
        <begin position="107"/>
        <end position="128"/>
    </location>
</feature>
<sequence>MMGVGGFSLLLLFFSSLFMLFSGDLVVYWMLLEISTLCLVPLFFCGGSVSGLLSYLVVSSLSSVLIMVGLVFPDVYLLFVFGLCIKFGLFPFVGWVYDVLVYSNSWLVCWVISILSKITLVYLVFFLWDVSVGLVSVLVMISLLIVGFNFWVSSLNWYYVWCHMMISSSVVIFVLGLLVGMDLYVVLLFVYFVWGTGVIYYLAGNMGVVGYVLWLLAVPLSFSLYYKVYTCYLLCGSLCLVMVWFLYSFMEQYYLVKWVVSNKVSKFRFLLLV</sequence>
<feature type="transmembrane region" description="Helical" evidence="1">
    <location>
        <begin position="198"/>
        <end position="217"/>
    </location>
</feature>
<feature type="transmembrane region" description="Helical" evidence="1">
    <location>
        <begin position="78"/>
        <end position="100"/>
    </location>
</feature>
<gene>
    <name evidence="2" type="primary">ND2</name>
</gene>
<keyword evidence="1" id="KW-1133">Transmembrane helix</keyword>
<keyword evidence="1" id="KW-0472">Membrane</keyword>
<dbReference type="AlphaFoldDB" id="A0A2R4QI79"/>
<feature type="transmembrane region" description="Helical" evidence="1">
    <location>
        <begin position="229"/>
        <end position="250"/>
    </location>
</feature>
<accession>A0A2R4QI79</accession>
<name>A0A2R4QI79_9TREM</name>
<evidence type="ECO:0000256" key="1">
    <source>
        <dbReference type="SAM" id="Phobius"/>
    </source>
</evidence>
<feature type="transmembrane region" description="Helical" evidence="1">
    <location>
        <begin position="170"/>
        <end position="192"/>
    </location>
</feature>
<feature type="transmembrane region" description="Helical" evidence="1">
    <location>
        <begin position="134"/>
        <end position="158"/>
    </location>
</feature>
<protein>
    <submittedName>
        <fullName evidence="2">NADH dehydrogenase subunit 2</fullName>
    </submittedName>
</protein>